<dbReference type="EMBL" id="JACYTQ010000005">
    <property type="protein sequence ID" value="MBD8490086.1"/>
    <property type="molecule type" value="Genomic_DNA"/>
</dbReference>
<dbReference type="PANTHER" id="PTHR12526:SF638">
    <property type="entry name" value="SPORE COAT PROTEIN SA"/>
    <property type="match status" value="1"/>
</dbReference>
<gene>
    <name evidence="2" type="ORF">IFO69_15115</name>
</gene>
<organism evidence="2 3">
    <name type="scientific">Echinicola arenosa</name>
    <dbReference type="NCBI Taxonomy" id="2774144"/>
    <lineage>
        <taxon>Bacteria</taxon>
        <taxon>Pseudomonadati</taxon>
        <taxon>Bacteroidota</taxon>
        <taxon>Cytophagia</taxon>
        <taxon>Cytophagales</taxon>
        <taxon>Cyclobacteriaceae</taxon>
        <taxon>Echinicola</taxon>
    </lineage>
</organism>
<dbReference type="Pfam" id="PF00534">
    <property type="entry name" value="Glycos_transf_1"/>
    <property type="match status" value="1"/>
</dbReference>
<dbReference type="InterPro" id="IPR001296">
    <property type="entry name" value="Glyco_trans_1"/>
</dbReference>
<evidence type="ECO:0000259" key="1">
    <source>
        <dbReference type="Pfam" id="PF00534"/>
    </source>
</evidence>
<dbReference type="RefSeq" id="WP_192010966.1">
    <property type="nucleotide sequence ID" value="NZ_JACYTQ010000005.1"/>
</dbReference>
<feature type="domain" description="Glycosyl transferase family 1" evidence="1">
    <location>
        <begin position="201"/>
        <end position="352"/>
    </location>
</feature>
<protein>
    <submittedName>
        <fullName evidence="2">Glycosyltransferase family 4 protein</fullName>
    </submittedName>
</protein>
<accession>A0ABR9AP43</accession>
<dbReference type="PANTHER" id="PTHR12526">
    <property type="entry name" value="GLYCOSYLTRANSFERASE"/>
    <property type="match status" value="1"/>
</dbReference>
<keyword evidence="3" id="KW-1185">Reference proteome</keyword>
<evidence type="ECO:0000313" key="2">
    <source>
        <dbReference type="EMBL" id="MBD8490086.1"/>
    </source>
</evidence>
<name>A0ABR9AP43_9BACT</name>
<comment type="caution">
    <text evidence="2">The sequence shown here is derived from an EMBL/GenBank/DDBJ whole genome shotgun (WGS) entry which is preliminary data.</text>
</comment>
<dbReference type="CDD" id="cd03801">
    <property type="entry name" value="GT4_PimA-like"/>
    <property type="match status" value="1"/>
</dbReference>
<proteinExistence type="predicted"/>
<dbReference type="SUPFAM" id="SSF53756">
    <property type="entry name" value="UDP-Glycosyltransferase/glycogen phosphorylase"/>
    <property type="match status" value="1"/>
</dbReference>
<reference evidence="2 3" key="1">
    <citation type="submission" date="2020-09" db="EMBL/GenBank/DDBJ databases">
        <title>Echinicola sp. CAU 1574 isolated from sand of Sido Beach.</title>
        <authorList>
            <person name="Kim W."/>
        </authorList>
    </citation>
    <scope>NUCLEOTIDE SEQUENCE [LARGE SCALE GENOMIC DNA]</scope>
    <source>
        <strain evidence="2 3">CAU 1574</strain>
    </source>
</reference>
<sequence>MKSKILFFHHSGNLGGAPKSLSYILGGINHEEFDAKVMNIFNGPGNDVIGNVGVPLEIVSGIRPFHGSNVSPKSILLLLKNFFFLQNSIKNAKRIIKKENPDIVYLNSTCLFPVAIAAKKINPNLTVICHVREPIRKGIYGLPLRFFSKKYVDGFIAISAYDMKSLNFSNSFNDTKVKKRIIHNFVEKAEFTKRKLNIDGRKDFGINKKDIVFLYLARFSPGNGWEKLISYAREIVSKDDSVKFILAGANDNSQIEANKYENIILLPFIKNPESLIKSSNIFVCPFEEPHFSRGVIEASSHGVPILASDVGSLNELVLHGKTGYLYSNKNEFLKFAWKLIKNEELREGLGDGGIEFSKRNFSFDLNLKMTYDFIEDVRKSNI</sequence>
<evidence type="ECO:0000313" key="3">
    <source>
        <dbReference type="Proteomes" id="UP000647133"/>
    </source>
</evidence>
<dbReference type="Gene3D" id="3.40.50.2000">
    <property type="entry name" value="Glycogen Phosphorylase B"/>
    <property type="match status" value="2"/>
</dbReference>
<dbReference type="Proteomes" id="UP000647133">
    <property type="component" value="Unassembled WGS sequence"/>
</dbReference>